<proteinExistence type="predicted"/>
<evidence type="ECO:0000256" key="3">
    <source>
        <dbReference type="ARBA" id="ARBA00023002"/>
    </source>
</evidence>
<dbReference type="SUPFAM" id="SSF51679">
    <property type="entry name" value="Bacterial luciferase-like"/>
    <property type="match status" value="1"/>
</dbReference>
<dbReference type="PANTHER" id="PTHR42847">
    <property type="entry name" value="ALKANESULFONATE MONOOXYGENASE"/>
    <property type="match status" value="1"/>
</dbReference>
<sequence>MHIEFIGHTANLSLSKNEADAAIDREGLRRLAQLAEASGIDRLAVGGLAAGQDIAALASFIVHSTASLGVFLHHRIGAVAPTVAAQHLATLDQLSGGRVAVEFQPERIDGVEGHEEGLARVDEYLVLLKRLWTNEKPIDHEGSHYSVSGAFTAAKPFQRGGIPFSLAGLSGTAIKVAARHADIFALPAATVDETRQTIARVRAAAACHRRADAIRFSYPLRPVVAATREAAWAKLDRTAGNGQRRPGFIAADPFMGGTNPERFRLQATAPSPASQPAATTIVGTAEQVALAFLDYVDIGVSDFHLHGFETAEELAGFGRSVAPLVRRAVARHDAHKSESYVEPVPDRTTAAFRRRYSN</sequence>
<evidence type="ECO:0000256" key="2">
    <source>
        <dbReference type="ARBA" id="ARBA00022643"/>
    </source>
</evidence>
<dbReference type="PANTHER" id="PTHR42847:SF9">
    <property type="entry name" value="BLL6451 PROTEIN"/>
    <property type="match status" value="1"/>
</dbReference>
<dbReference type="Proteomes" id="UP000323300">
    <property type="component" value="Unassembled WGS sequence"/>
</dbReference>
<dbReference type="EMBL" id="FOSL01000002">
    <property type="protein sequence ID" value="SFK05201.1"/>
    <property type="molecule type" value="Genomic_DNA"/>
</dbReference>
<organism evidence="6 7">
    <name type="scientific">Neomesorhizobium albiziae</name>
    <dbReference type="NCBI Taxonomy" id="335020"/>
    <lineage>
        <taxon>Bacteria</taxon>
        <taxon>Pseudomonadati</taxon>
        <taxon>Pseudomonadota</taxon>
        <taxon>Alphaproteobacteria</taxon>
        <taxon>Hyphomicrobiales</taxon>
        <taxon>Phyllobacteriaceae</taxon>
        <taxon>Neomesorhizobium</taxon>
    </lineage>
</organism>
<keyword evidence="1" id="KW-0285">Flavoprotein</keyword>
<gene>
    <name evidence="6" type="ORF">SAMN04488498_102124</name>
</gene>
<evidence type="ECO:0000256" key="1">
    <source>
        <dbReference type="ARBA" id="ARBA00022630"/>
    </source>
</evidence>
<dbReference type="GO" id="GO:0008726">
    <property type="term" value="F:alkanesulfonate monooxygenase activity"/>
    <property type="evidence" value="ECO:0007669"/>
    <property type="project" value="TreeGrafter"/>
</dbReference>
<keyword evidence="7" id="KW-1185">Reference proteome</keyword>
<reference evidence="6 7" key="1">
    <citation type="submission" date="2016-10" db="EMBL/GenBank/DDBJ databases">
        <authorList>
            <person name="Varghese N."/>
            <person name="Submissions S."/>
        </authorList>
    </citation>
    <scope>NUCLEOTIDE SEQUENCE [LARGE SCALE GENOMIC DNA]</scope>
    <source>
        <strain evidence="6 7">DSM 21822</strain>
    </source>
</reference>
<feature type="domain" description="Luciferase-like" evidence="5">
    <location>
        <begin position="24"/>
        <end position="301"/>
    </location>
</feature>
<dbReference type="GO" id="GO:0046306">
    <property type="term" value="P:alkanesulfonate catabolic process"/>
    <property type="evidence" value="ECO:0007669"/>
    <property type="project" value="TreeGrafter"/>
</dbReference>
<dbReference type="InterPro" id="IPR011251">
    <property type="entry name" value="Luciferase-like_dom"/>
</dbReference>
<dbReference type="InterPro" id="IPR036661">
    <property type="entry name" value="Luciferase-like_sf"/>
</dbReference>
<evidence type="ECO:0000313" key="6">
    <source>
        <dbReference type="EMBL" id="SFK05201.1"/>
    </source>
</evidence>
<dbReference type="InterPro" id="IPR050172">
    <property type="entry name" value="SsuD_RutA_monooxygenase"/>
</dbReference>
<dbReference type="AlphaFoldDB" id="A0A1I3WFI5"/>
<dbReference type="Pfam" id="PF00296">
    <property type="entry name" value="Bac_luciferase"/>
    <property type="match status" value="1"/>
</dbReference>
<keyword evidence="2" id="KW-0288">FMN</keyword>
<dbReference type="Gene3D" id="3.20.20.30">
    <property type="entry name" value="Luciferase-like domain"/>
    <property type="match status" value="1"/>
</dbReference>
<evidence type="ECO:0000313" key="7">
    <source>
        <dbReference type="Proteomes" id="UP000323300"/>
    </source>
</evidence>
<accession>A0A1I3WFI5</accession>
<name>A0A1I3WFI5_9HYPH</name>
<protein>
    <submittedName>
        <fullName evidence="6">Alkanesulfonate monooxygenase</fullName>
    </submittedName>
</protein>
<keyword evidence="3" id="KW-0560">Oxidoreductase</keyword>
<evidence type="ECO:0000256" key="4">
    <source>
        <dbReference type="ARBA" id="ARBA00023033"/>
    </source>
</evidence>
<keyword evidence="4 6" id="KW-0503">Monooxygenase</keyword>
<dbReference type="RefSeq" id="WP_188130322.1">
    <property type="nucleotide sequence ID" value="NZ_BSPE01000028.1"/>
</dbReference>
<evidence type="ECO:0000259" key="5">
    <source>
        <dbReference type="Pfam" id="PF00296"/>
    </source>
</evidence>